<gene>
    <name evidence="1" type="ORF">BLA29_001222</name>
</gene>
<evidence type="ECO:0000313" key="2">
    <source>
        <dbReference type="Proteomes" id="UP000194236"/>
    </source>
</evidence>
<dbReference type="SUPFAM" id="SSF48371">
    <property type="entry name" value="ARM repeat"/>
    <property type="match status" value="1"/>
</dbReference>
<sequence length="179" mass="20260">YSNNDDTLICSDQFSSELHNLFCQHLDAQTDDDAVLYILLSHLKYMPLLTDNYVPYIVKGLRIIETPTISLLCLSFLTKPILSDHPNWIEPQLLTVFGLIIDLAKKSPSLHVRKEALNNVATMIDLFGEKYLIGLRTEYVHSLRSTLADHKRIVRSSAVRSFFKMSILGQPGSSSSKVH</sequence>
<feature type="non-terminal residue" evidence="1">
    <location>
        <position position="1"/>
    </location>
</feature>
<evidence type="ECO:0008006" key="3">
    <source>
        <dbReference type="Google" id="ProtNLM"/>
    </source>
</evidence>
<evidence type="ECO:0000313" key="1">
    <source>
        <dbReference type="EMBL" id="OTF75720.1"/>
    </source>
</evidence>
<proteinExistence type="predicted"/>
<accession>A0A1Y3B4G9</accession>
<dbReference type="Proteomes" id="UP000194236">
    <property type="component" value="Unassembled WGS sequence"/>
</dbReference>
<dbReference type="EMBL" id="MUJZ01040624">
    <property type="protein sequence ID" value="OTF75720.1"/>
    <property type="molecule type" value="Genomic_DNA"/>
</dbReference>
<comment type="caution">
    <text evidence="1">The sequence shown here is derived from an EMBL/GenBank/DDBJ whole genome shotgun (WGS) entry which is preliminary data.</text>
</comment>
<name>A0A1Y3B4G9_EURMA</name>
<dbReference type="OrthoDB" id="342900at2759"/>
<dbReference type="AlphaFoldDB" id="A0A1Y3B4G9"/>
<reference evidence="1 2" key="1">
    <citation type="submission" date="2017-03" db="EMBL/GenBank/DDBJ databases">
        <title>Genome Survey of Euroglyphus maynei.</title>
        <authorList>
            <person name="Arlian L.G."/>
            <person name="Morgan M.S."/>
            <person name="Rider S.D."/>
        </authorList>
    </citation>
    <scope>NUCLEOTIDE SEQUENCE [LARGE SCALE GENOMIC DNA]</scope>
    <source>
        <strain evidence="1">Arlian Lab</strain>
        <tissue evidence="1">Whole body</tissue>
    </source>
</reference>
<dbReference type="InterPro" id="IPR016024">
    <property type="entry name" value="ARM-type_fold"/>
</dbReference>
<keyword evidence="2" id="KW-1185">Reference proteome</keyword>
<organism evidence="1 2">
    <name type="scientific">Euroglyphus maynei</name>
    <name type="common">Mayne's house dust mite</name>
    <dbReference type="NCBI Taxonomy" id="6958"/>
    <lineage>
        <taxon>Eukaryota</taxon>
        <taxon>Metazoa</taxon>
        <taxon>Ecdysozoa</taxon>
        <taxon>Arthropoda</taxon>
        <taxon>Chelicerata</taxon>
        <taxon>Arachnida</taxon>
        <taxon>Acari</taxon>
        <taxon>Acariformes</taxon>
        <taxon>Sarcoptiformes</taxon>
        <taxon>Astigmata</taxon>
        <taxon>Psoroptidia</taxon>
        <taxon>Analgoidea</taxon>
        <taxon>Pyroglyphidae</taxon>
        <taxon>Pyroglyphinae</taxon>
        <taxon>Euroglyphus</taxon>
    </lineage>
</organism>
<protein>
    <recommendedName>
        <fullName evidence="3">MMS19 nucleotide excision repair protein</fullName>
    </recommendedName>
</protein>